<keyword evidence="6 15" id="KW-1133">Transmembrane helix</keyword>
<dbReference type="PANTHER" id="PTHR11351:SF31">
    <property type="entry name" value="DESATURASE 1, ISOFORM A-RELATED"/>
    <property type="match status" value="1"/>
</dbReference>
<keyword evidence="18" id="KW-1185">Reference proteome</keyword>
<feature type="region of interest" description="Disordered" evidence="14">
    <location>
        <begin position="386"/>
        <end position="420"/>
    </location>
</feature>
<feature type="transmembrane region" description="Helical" evidence="15">
    <location>
        <begin position="89"/>
        <end position="111"/>
    </location>
</feature>
<keyword evidence="12" id="KW-0813">Transport</keyword>
<dbReference type="SUPFAM" id="SSF55856">
    <property type="entry name" value="Cytochrome b5-like heme/steroid binding domain"/>
    <property type="match status" value="1"/>
</dbReference>
<evidence type="ECO:0000256" key="7">
    <source>
        <dbReference type="ARBA" id="ARBA00023002"/>
    </source>
</evidence>
<dbReference type="PRINTS" id="PR00075">
    <property type="entry name" value="FACDDSATRASE"/>
</dbReference>
<comment type="similarity">
    <text evidence="2 12 13">Belongs to the fatty acid desaturase type 1 family.</text>
</comment>
<keyword evidence="8 12" id="KW-0408">Iron</keyword>
<dbReference type="GO" id="GO:0004768">
    <property type="term" value="F:stearoyl-CoA 9-desaturase activity"/>
    <property type="evidence" value="ECO:0007669"/>
    <property type="project" value="UniProtKB-UniRule"/>
</dbReference>
<dbReference type="EMBL" id="JAODAN010000007">
    <property type="protein sequence ID" value="KAK1923292.1"/>
    <property type="molecule type" value="Genomic_DNA"/>
</dbReference>
<evidence type="ECO:0000259" key="16">
    <source>
        <dbReference type="Pfam" id="PF00487"/>
    </source>
</evidence>
<feature type="transmembrane region" description="Helical" evidence="15">
    <location>
        <begin position="59"/>
        <end position="77"/>
    </location>
</feature>
<evidence type="ECO:0000256" key="4">
    <source>
        <dbReference type="ARBA" id="ARBA00022692"/>
    </source>
</evidence>
<dbReference type="PROSITE" id="PS00191">
    <property type="entry name" value="CYTOCHROME_B5_1"/>
    <property type="match status" value="1"/>
</dbReference>
<evidence type="ECO:0000256" key="13">
    <source>
        <dbReference type="RuleBase" id="RU000581"/>
    </source>
</evidence>
<evidence type="ECO:0000256" key="14">
    <source>
        <dbReference type="SAM" id="MobiDB-lite"/>
    </source>
</evidence>
<feature type="domain" description="Fatty acid desaturase" evidence="16">
    <location>
        <begin position="69"/>
        <end position="260"/>
    </location>
</feature>
<comment type="domain">
    <text evidence="13">The histidine box domains are involved in binding the catalytic metal ions.</text>
</comment>
<keyword evidence="7 12" id="KW-0560">Oxidoreductase</keyword>
<reference evidence="17" key="1">
    <citation type="submission" date="2023-02" db="EMBL/GenBank/DDBJ databases">
        <title>Identification and recombinant expression of a fungal hydrolase from Papiliotrema laurentii that hydrolyzes apple cutin and clears colloidal polyester polyurethane.</title>
        <authorList>
            <consortium name="DOE Joint Genome Institute"/>
            <person name="Roman V.A."/>
            <person name="Bojanowski C."/>
            <person name="Crable B.R."/>
            <person name="Wagner D.N."/>
            <person name="Hung C.S."/>
            <person name="Nadeau L.J."/>
            <person name="Schratz L."/>
            <person name="Haridas S."/>
            <person name="Pangilinan J."/>
            <person name="Lipzen A."/>
            <person name="Na H."/>
            <person name="Yan M."/>
            <person name="Ng V."/>
            <person name="Grigoriev I.V."/>
            <person name="Spatafora J.W."/>
            <person name="Barlow D."/>
            <person name="Biffinger J."/>
            <person name="Kelley-Loughnane N."/>
            <person name="Varaljay V.A."/>
            <person name="Crookes-Goodson W.J."/>
        </authorList>
    </citation>
    <scope>NUCLEOTIDE SEQUENCE</scope>
    <source>
        <strain evidence="17">5307AH</strain>
    </source>
</reference>
<evidence type="ECO:0000256" key="3">
    <source>
        <dbReference type="ARBA" id="ARBA00022516"/>
    </source>
</evidence>
<organism evidence="17 18">
    <name type="scientific">Papiliotrema laurentii</name>
    <name type="common">Cryptococcus laurentii</name>
    <dbReference type="NCBI Taxonomy" id="5418"/>
    <lineage>
        <taxon>Eukaryota</taxon>
        <taxon>Fungi</taxon>
        <taxon>Dikarya</taxon>
        <taxon>Basidiomycota</taxon>
        <taxon>Agaricomycotina</taxon>
        <taxon>Tremellomycetes</taxon>
        <taxon>Tremellales</taxon>
        <taxon>Rhynchogastremaceae</taxon>
        <taxon>Papiliotrema</taxon>
    </lineage>
</organism>
<comment type="subcellular location">
    <subcellularLocation>
        <location evidence="1">Membrane</location>
        <topology evidence="1">Multi-pass membrane protein</topology>
    </subcellularLocation>
</comment>
<feature type="transmembrane region" description="Helical" evidence="15">
    <location>
        <begin position="25"/>
        <end position="47"/>
    </location>
</feature>
<dbReference type="EC" id="1.14.19.1" evidence="12"/>
<evidence type="ECO:0000256" key="1">
    <source>
        <dbReference type="ARBA" id="ARBA00004141"/>
    </source>
</evidence>
<comment type="catalytic activity">
    <reaction evidence="12">
        <text>octadecanoyl-CoA + 2 Fe(II)-[cytochrome b5] + O2 + 2 H(+) = (9Z)-octadecenoyl-CoA + 2 Fe(III)-[cytochrome b5] + 2 H2O</text>
        <dbReference type="Rhea" id="RHEA:19721"/>
        <dbReference type="Rhea" id="RHEA-COMP:10438"/>
        <dbReference type="Rhea" id="RHEA-COMP:10439"/>
        <dbReference type="ChEBI" id="CHEBI:15377"/>
        <dbReference type="ChEBI" id="CHEBI:15378"/>
        <dbReference type="ChEBI" id="CHEBI:15379"/>
        <dbReference type="ChEBI" id="CHEBI:29033"/>
        <dbReference type="ChEBI" id="CHEBI:29034"/>
        <dbReference type="ChEBI" id="CHEBI:57387"/>
        <dbReference type="ChEBI" id="CHEBI:57394"/>
        <dbReference type="EC" id="1.14.19.1"/>
    </reaction>
</comment>
<dbReference type="GO" id="GO:0006636">
    <property type="term" value="P:unsaturated fatty acid biosynthetic process"/>
    <property type="evidence" value="ECO:0007669"/>
    <property type="project" value="UniProtKB-UniRule"/>
</dbReference>
<evidence type="ECO:0000256" key="10">
    <source>
        <dbReference type="ARBA" id="ARBA00023136"/>
    </source>
</evidence>
<dbReference type="InterPro" id="IPR015876">
    <property type="entry name" value="Acyl-CoA_DS"/>
</dbReference>
<gene>
    <name evidence="17" type="ORF">DB88DRAFT_494507</name>
</gene>
<dbReference type="InterPro" id="IPR009160">
    <property type="entry name" value="Acyl-CoA_deSatase_haem/ster-bd"/>
</dbReference>
<keyword evidence="12" id="KW-0349">Heme</keyword>
<dbReference type="GO" id="GO:0005789">
    <property type="term" value="C:endoplasmic reticulum membrane"/>
    <property type="evidence" value="ECO:0007669"/>
    <property type="project" value="TreeGrafter"/>
</dbReference>
<keyword evidence="3 12" id="KW-0444">Lipid biosynthesis</keyword>
<comment type="caution">
    <text evidence="17">The sequence shown here is derived from an EMBL/GenBank/DDBJ whole genome shotgun (WGS) entry which is preliminary data.</text>
</comment>
<keyword evidence="10 15" id="KW-0472">Membrane</keyword>
<comment type="cofactor">
    <cofactor evidence="12">
        <name>Fe(2+)</name>
        <dbReference type="ChEBI" id="CHEBI:29033"/>
    </cofactor>
    <text evidence="12">Expected to bind 2 Fe(2+) ions per subunit.</text>
</comment>
<evidence type="ECO:0000256" key="11">
    <source>
        <dbReference type="ARBA" id="ARBA00023160"/>
    </source>
</evidence>
<name>A0AAD9FQJ0_PAPLA</name>
<dbReference type="PANTHER" id="PTHR11351">
    <property type="entry name" value="ACYL-COA DESATURASE"/>
    <property type="match status" value="1"/>
</dbReference>
<sequence>MGTIDHITSPDIVQREKAKRDKGEIWWSNGIFFVAVHLFALVGIFYLSPLSSIDKRTAILCFVSWQLASFGVTIGYHRLWSHRAFTATLPLRIILAWMGSMGFQGSVKWWVLRHRLHHRFTDSPIHDPYSATNGLWYAHCGWIFRKPTYPRMKLIERGDLDSDPVVRFQHRYYVPIALFSGLILPCLIAKYGWNDAMGGLVWGGVVARLLIWHTTFCINSLAHWTGLQPYTEEVTAKGNYLLALLTSGEGNHNFHHAFPKDFRNGPHPADWDPTKWIIWFLHVYTPLVPTIARTPDSAIRTAQAKVHMAHADRLYASVPEDERVRPMEELPLWSAPEVLRRHGQKVDTHRRILLLVEGCIVDVGRYIEEHPGGAQLLLNHAVKPLSNESESDDDTPLSSRASSTALEATPASSGHDSGYFSEPLGDIQLKDATRAFFGGMNNHSGAAKEKMRCLRVARLER</sequence>
<dbReference type="GO" id="GO:0005506">
    <property type="term" value="F:iron ion binding"/>
    <property type="evidence" value="ECO:0007669"/>
    <property type="project" value="TreeGrafter"/>
</dbReference>
<dbReference type="InterPro" id="IPR036400">
    <property type="entry name" value="Cyt_B5-like_heme/steroid_sf"/>
</dbReference>
<feature type="compositionally biased region" description="Polar residues" evidence="14">
    <location>
        <begin position="396"/>
        <end position="415"/>
    </location>
</feature>
<evidence type="ECO:0000256" key="9">
    <source>
        <dbReference type="ARBA" id="ARBA00023098"/>
    </source>
</evidence>
<evidence type="ECO:0000256" key="6">
    <source>
        <dbReference type="ARBA" id="ARBA00022989"/>
    </source>
</evidence>
<evidence type="ECO:0000256" key="8">
    <source>
        <dbReference type="ARBA" id="ARBA00023004"/>
    </source>
</evidence>
<dbReference type="Pfam" id="PF00487">
    <property type="entry name" value="FA_desaturase"/>
    <property type="match status" value="1"/>
</dbReference>
<evidence type="ECO:0000256" key="12">
    <source>
        <dbReference type="PIRNR" id="PIRNR000345"/>
    </source>
</evidence>
<protein>
    <recommendedName>
        <fullName evidence="12">Acyl-CoA desaturase</fullName>
        <ecNumber evidence="12">1.14.19.1</ecNumber>
    </recommendedName>
</protein>
<keyword evidence="5 12" id="KW-0276">Fatty acid metabolism</keyword>
<dbReference type="PIRSF" id="PIRSF000345">
    <property type="entry name" value="OLE1"/>
    <property type="match status" value="1"/>
</dbReference>
<evidence type="ECO:0000313" key="17">
    <source>
        <dbReference type="EMBL" id="KAK1923292.1"/>
    </source>
</evidence>
<evidence type="ECO:0000313" key="18">
    <source>
        <dbReference type="Proteomes" id="UP001182556"/>
    </source>
</evidence>
<evidence type="ECO:0000256" key="2">
    <source>
        <dbReference type="ARBA" id="ARBA00009295"/>
    </source>
</evidence>
<keyword evidence="4 13" id="KW-0812">Transmembrane</keyword>
<keyword evidence="9 12" id="KW-0443">Lipid metabolism</keyword>
<evidence type="ECO:0000256" key="15">
    <source>
        <dbReference type="SAM" id="Phobius"/>
    </source>
</evidence>
<dbReference type="GO" id="GO:0020037">
    <property type="term" value="F:heme binding"/>
    <property type="evidence" value="ECO:0007669"/>
    <property type="project" value="InterPro"/>
</dbReference>
<keyword evidence="11 12" id="KW-0275">Fatty acid biosynthesis</keyword>
<evidence type="ECO:0000256" key="5">
    <source>
        <dbReference type="ARBA" id="ARBA00022832"/>
    </source>
</evidence>
<dbReference type="InterPro" id="IPR018506">
    <property type="entry name" value="Cyt_B5_heme-BS"/>
</dbReference>
<dbReference type="AlphaFoldDB" id="A0AAD9FQJ0"/>
<keyword evidence="12" id="KW-0249">Electron transport</keyword>
<dbReference type="Gene3D" id="3.10.120.10">
    <property type="entry name" value="Cytochrome b5-like heme/steroid binding domain"/>
    <property type="match status" value="1"/>
</dbReference>
<keyword evidence="12" id="KW-0479">Metal-binding</keyword>
<comment type="function">
    <text evidence="12">Stearoyl-CoA desaturase that utilizes O(2) and electrons from reduced cytochrome b5 to introduce the first double bond into saturated fatty acyl-CoA substrates.</text>
</comment>
<dbReference type="CDD" id="cd03505">
    <property type="entry name" value="Delta9-FADS-like"/>
    <property type="match status" value="1"/>
</dbReference>
<proteinExistence type="inferred from homology"/>
<dbReference type="InterPro" id="IPR005804">
    <property type="entry name" value="FA_desaturase_dom"/>
</dbReference>
<dbReference type="Proteomes" id="UP001182556">
    <property type="component" value="Unassembled WGS sequence"/>
</dbReference>
<accession>A0AAD9FQJ0</accession>